<evidence type="ECO:0000256" key="6">
    <source>
        <dbReference type="ARBA" id="ARBA00023136"/>
    </source>
</evidence>
<dbReference type="GO" id="GO:0022857">
    <property type="term" value="F:transmembrane transporter activity"/>
    <property type="evidence" value="ECO:0007669"/>
    <property type="project" value="InterPro"/>
</dbReference>
<evidence type="ECO:0000256" key="2">
    <source>
        <dbReference type="ARBA" id="ARBA00022448"/>
    </source>
</evidence>
<keyword evidence="6 8" id="KW-0472">Membrane</keyword>
<dbReference type="Proteomes" id="UP000255355">
    <property type="component" value="Unassembled WGS sequence"/>
</dbReference>
<dbReference type="SUPFAM" id="SSF103473">
    <property type="entry name" value="MFS general substrate transporter"/>
    <property type="match status" value="1"/>
</dbReference>
<dbReference type="Gene3D" id="1.20.1250.20">
    <property type="entry name" value="MFS general substrate transporter like domains"/>
    <property type="match status" value="1"/>
</dbReference>
<gene>
    <name evidence="10" type="ORF">DFR68_104120</name>
</gene>
<evidence type="ECO:0000256" key="5">
    <source>
        <dbReference type="ARBA" id="ARBA00022989"/>
    </source>
</evidence>
<feature type="transmembrane region" description="Helical" evidence="8">
    <location>
        <begin position="42"/>
        <end position="60"/>
    </location>
</feature>
<dbReference type="EMBL" id="QQAZ01000004">
    <property type="protein sequence ID" value="RDI51637.1"/>
    <property type="molecule type" value="Genomic_DNA"/>
</dbReference>
<evidence type="ECO:0000256" key="1">
    <source>
        <dbReference type="ARBA" id="ARBA00004651"/>
    </source>
</evidence>
<dbReference type="CDD" id="cd17321">
    <property type="entry name" value="MFS_MMR_MDR_like"/>
    <property type="match status" value="1"/>
</dbReference>
<evidence type="ECO:0000256" key="4">
    <source>
        <dbReference type="ARBA" id="ARBA00022692"/>
    </source>
</evidence>
<feature type="transmembrane region" description="Helical" evidence="8">
    <location>
        <begin position="262"/>
        <end position="282"/>
    </location>
</feature>
<feature type="transmembrane region" description="Helical" evidence="8">
    <location>
        <begin position="72"/>
        <end position="95"/>
    </location>
</feature>
<feature type="transmembrane region" description="Helical" evidence="8">
    <location>
        <begin position="161"/>
        <end position="182"/>
    </location>
</feature>
<organism evidence="10 11">
    <name type="scientific">Nocardia mexicana</name>
    <dbReference type="NCBI Taxonomy" id="279262"/>
    <lineage>
        <taxon>Bacteria</taxon>
        <taxon>Bacillati</taxon>
        <taxon>Actinomycetota</taxon>
        <taxon>Actinomycetes</taxon>
        <taxon>Mycobacteriales</taxon>
        <taxon>Nocardiaceae</taxon>
        <taxon>Nocardia</taxon>
    </lineage>
</organism>
<proteinExistence type="predicted"/>
<feature type="transmembrane region" description="Helical" evidence="8">
    <location>
        <begin position="394"/>
        <end position="411"/>
    </location>
</feature>
<comment type="subcellular location">
    <subcellularLocation>
        <location evidence="1">Cell membrane</location>
        <topology evidence="1">Multi-pass membrane protein</topology>
    </subcellularLocation>
</comment>
<feature type="region of interest" description="Disordered" evidence="7">
    <location>
        <begin position="496"/>
        <end position="522"/>
    </location>
</feature>
<evidence type="ECO:0000313" key="10">
    <source>
        <dbReference type="EMBL" id="RDI51637.1"/>
    </source>
</evidence>
<dbReference type="STRING" id="1210089.GCA_001613165_01156"/>
<evidence type="ECO:0000256" key="3">
    <source>
        <dbReference type="ARBA" id="ARBA00022475"/>
    </source>
</evidence>
<dbReference type="PRINTS" id="PR01036">
    <property type="entry name" value="TCRTETB"/>
</dbReference>
<keyword evidence="4 8" id="KW-0812">Transmembrane</keyword>
<feature type="transmembrane region" description="Helical" evidence="8">
    <location>
        <begin position="351"/>
        <end position="373"/>
    </location>
</feature>
<sequence length="522" mass="52594">MRKWVPLGAVALGTLMLLIDVTIVNVAIPQMATDLDAGLADLQWVVNAYALALGAVLLGAGGLADRLGHVKIYVYGLAVFAIASLVAGLGTNLQVVVGARAVQGIGGAAMLATSIALLNAAYTTGKDRGIAFGVWGATAGAAGAVGPVLGGVLTEWLSWRWVFFVNVPVTVLAIALSLRAFANAGGDRQRKLDVAGIATFTLAAAAVTYGLIEAGPRGWSDALVIGSFAVAVLALAGFVVAEMVVAQPILELRLLRNREFAGILLGSGLLNFAAFGYLLYTALWLQDDRGMSPISAGLAGAVALALAGFVVSGAIGRHLHDSNPRWIIGGGLVLIAIGAAAQGILTPDSSWVRLQAGLVIAGCGVGLATPILVSSAMSAVPVSRGGMAAGAVNTARQLGLVFGIAVLGTVFQNRAAHVLSDRGLGGDTGELARTIASGGGGQVVAQTPEAQRGALAEAVHAAFASGLNVTLHTAGLVGLVGAIVTVVLIRHRTHAEPENAATAAVENTPEPTGADLPTATRA</sequence>
<dbReference type="Gene3D" id="1.20.1720.10">
    <property type="entry name" value="Multidrug resistance protein D"/>
    <property type="match status" value="1"/>
</dbReference>
<reference evidence="10 11" key="1">
    <citation type="submission" date="2018-07" db="EMBL/GenBank/DDBJ databases">
        <title>Genomic Encyclopedia of Type Strains, Phase IV (KMG-IV): sequencing the most valuable type-strain genomes for metagenomic binning, comparative biology and taxonomic classification.</title>
        <authorList>
            <person name="Goeker M."/>
        </authorList>
    </citation>
    <scope>NUCLEOTIDE SEQUENCE [LARGE SCALE GENOMIC DNA]</scope>
    <source>
        <strain evidence="10 11">DSM 44952</strain>
    </source>
</reference>
<accession>A0A370H5D8</accession>
<protein>
    <submittedName>
        <fullName evidence="10">EmrB/QacA subfamily drug resistance transporter</fullName>
    </submittedName>
</protein>
<keyword evidence="11" id="KW-1185">Reference proteome</keyword>
<feature type="domain" description="Major facilitator superfamily (MFS) profile" evidence="9">
    <location>
        <begin position="6"/>
        <end position="493"/>
    </location>
</feature>
<dbReference type="PROSITE" id="PS50850">
    <property type="entry name" value="MFS"/>
    <property type="match status" value="1"/>
</dbReference>
<evidence type="ECO:0000313" key="11">
    <source>
        <dbReference type="Proteomes" id="UP000255355"/>
    </source>
</evidence>
<feature type="transmembrane region" description="Helical" evidence="8">
    <location>
        <begin position="194"/>
        <end position="212"/>
    </location>
</feature>
<keyword evidence="3" id="KW-1003">Cell membrane</keyword>
<feature type="transmembrane region" description="Helical" evidence="8">
    <location>
        <begin position="129"/>
        <end position="149"/>
    </location>
</feature>
<evidence type="ECO:0000256" key="7">
    <source>
        <dbReference type="SAM" id="MobiDB-lite"/>
    </source>
</evidence>
<dbReference type="OrthoDB" id="9781469at2"/>
<dbReference type="InterPro" id="IPR020846">
    <property type="entry name" value="MFS_dom"/>
</dbReference>
<evidence type="ECO:0000256" key="8">
    <source>
        <dbReference type="SAM" id="Phobius"/>
    </source>
</evidence>
<dbReference type="InterPro" id="IPR004638">
    <property type="entry name" value="EmrB-like"/>
</dbReference>
<feature type="transmembrane region" description="Helical" evidence="8">
    <location>
        <begin position="294"/>
        <end position="314"/>
    </location>
</feature>
<feature type="transmembrane region" description="Helical" evidence="8">
    <location>
        <begin position="469"/>
        <end position="489"/>
    </location>
</feature>
<dbReference type="RefSeq" id="WP_068014633.1">
    <property type="nucleotide sequence ID" value="NZ_QQAZ01000004.1"/>
</dbReference>
<dbReference type="PANTHER" id="PTHR42718">
    <property type="entry name" value="MAJOR FACILITATOR SUPERFAMILY MULTIDRUG TRANSPORTER MFSC"/>
    <property type="match status" value="1"/>
</dbReference>
<dbReference type="InterPro" id="IPR011701">
    <property type="entry name" value="MFS"/>
</dbReference>
<dbReference type="InterPro" id="IPR036259">
    <property type="entry name" value="MFS_trans_sf"/>
</dbReference>
<keyword evidence="2" id="KW-0813">Transport</keyword>
<dbReference type="PANTHER" id="PTHR42718:SF49">
    <property type="entry name" value="EXPORT PROTEIN"/>
    <property type="match status" value="1"/>
</dbReference>
<feature type="transmembrane region" description="Helical" evidence="8">
    <location>
        <begin position="326"/>
        <end position="345"/>
    </location>
</feature>
<dbReference type="Pfam" id="PF07690">
    <property type="entry name" value="MFS_1"/>
    <property type="match status" value="1"/>
</dbReference>
<dbReference type="NCBIfam" id="TIGR00711">
    <property type="entry name" value="efflux_EmrB"/>
    <property type="match status" value="1"/>
</dbReference>
<evidence type="ECO:0000259" key="9">
    <source>
        <dbReference type="PROSITE" id="PS50850"/>
    </source>
</evidence>
<feature type="transmembrane region" description="Helical" evidence="8">
    <location>
        <begin position="101"/>
        <end position="122"/>
    </location>
</feature>
<dbReference type="GO" id="GO:0005886">
    <property type="term" value="C:plasma membrane"/>
    <property type="evidence" value="ECO:0007669"/>
    <property type="project" value="UniProtKB-SubCell"/>
</dbReference>
<keyword evidence="5 8" id="KW-1133">Transmembrane helix</keyword>
<dbReference type="AlphaFoldDB" id="A0A370H5D8"/>
<comment type="caution">
    <text evidence="10">The sequence shown here is derived from an EMBL/GenBank/DDBJ whole genome shotgun (WGS) entry which is preliminary data.</text>
</comment>
<feature type="transmembrane region" description="Helical" evidence="8">
    <location>
        <begin position="224"/>
        <end position="250"/>
    </location>
</feature>
<name>A0A370H5D8_9NOCA</name>